<organism evidence="3 4">
    <name type="scientific">Azospirillum oryzae</name>
    <dbReference type="NCBI Taxonomy" id="286727"/>
    <lineage>
        <taxon>Bacteria</taxon>
        <taxon>Pseudomonadati</taxon>
        <taxon>Pseudomonadota</taxon>
        <taxon>Alphaproteobacteria</taxon>
        <taxon>Rhodospirillales</taxon>
        <taxon>Azospirillaceae</taxon>
        <taxon>Azospirillum</taxon>
    </lineage>
</organism>
<reference evidence="2 5" key="2">
    <citation type="submission" date="2020-06" db="EMBL/GenBank/DDBJ databases">
        <title>Complete genome of Azosprillum oryzae KACC14407.</title>
        <authorList>
            <person name="Kim M."/>
            <person name="Park Y.-J."/>
            <person name="Shin J.-H."/>
        </authorList>
    </citation>
    <scope>NUCLEOTIDE SEQUENCE [LARGE SCALE GENOMIC DNA]</scope>
    <source>
        <strain evidence="2 5">KACC 14407</strain>
    </source>
</reference>
<evidence type="ECO:0000313" key="3">
    <source>
        <dbReference type="EMBL" id="SMF66788.1"/>
    </source>
</evidence>
<dbReference type="AlphaFoldDB" id="A0A1X7GAH4"/>
<dbReference type="OrthoDB" id="7365677at2"/>
<evidence type="ECO:0000313" key="2">
    <source>
        <dbReference type="EMBL" id="QKS52983.1"/>
    </source>
</evidence>
<dbReference type="Proteomes" id="UP000509702">
    <property type="component" value="Chromosome"/>
</dbReference>
<proteinExistence type="predicted"/>
<keyword evidence="5" id="KW-1185">Reference proteome</keyword>
<dbReference type="STRING" id="286727.SAMN02982917_3533"/>
<dbReference type="NCBIfam" id="TIGR02976">
    <property type="entry name" value="phageshock_pspB"/>
    <property type="match status" value="1"/>
</dbReference>
<protein>
    <submittedName>
        <fullName evidence="2">Envelope stress response membrane protein PspB</fullName>
    </submittedName>
    <submittedName>
        <fullName evidence="3">Phage shock protein B</fullName>
    </submittedName>
</protein>
<dbReference type="KEGG" id="aoz:HUE56_21825"/>
<keyword evidence="1" id="KW-0472">Membrane</keyword>
<dbReference type="GO" id="GO:0006355">
    <property type="term" value="P:regulation of DNA-templated transcription"/>
    <property type="evidence" value="ECO:0007669"/>
    <property type="project" value="InterPro"/>
</dbReference>
<evidence type="ECO:0000313" key="4">
    <source>
        <dbReference type="Proteomes" id="UP000192936"/>
    </source>
</evidence>
<dbReference type="EMBL" id="CP054619">
    <property type="protein sequence ID" value="QKS52983.1"/>
    <property type="molecule type" value="Genomic_DNA"/>
</dbReference>
<reference evidence="3 4" key="1">
    <citation type="submission" date="2017-04" db="EMBL/GenBank/DDBJ databases">
        <authorList>
            <person name="Afonso C.L."/>
            <person name="Miller P.J."/>
            <person name="Scott M.A."/>
            <person name="Spackman E."/>
            <person name="Goraichik I."/>
            <person name="Dimitrov K.M."/>
            <person name="Suarez D.L."/>
            <person name="Swayne D.E."/>
        </authorList>
    </citation>
    <scope>NUCLEOTIDE SEQUENCE [LARGE SCALE GENOMIC DNA]</scope>
    <source>
        <strain evidence="3 4">A2P</strain>
    </source>
</reference>
<dbReference type="Proteomes" id="UP000192936">
    <property type="component" value="Unassembled WGS sequence"/>
</dbReference>
<keyword evidence="1" id="KW-0812">Transmembrane</keyword>
<dbReference type="EMBL" id="FXAK01000007">
    <property type="protein sequence ID" value="SMF66788.1"/>
    <property type="molecule type" value="Genomic_DNA"/>
</dbReference>
<dbReference type="GO" id="GO:0009271">
    <property type="term" value="P:phage shock"/>
    <property type="evidence" value="ECO:0007669"/>
    <property type="project" value="InterPro"/>
</dbReference>
<name>A0A1X7GAH4_9PROT</name>
<dbReference type="InterPro" id="IPR009554">
    <property type="entry name" value="Phageshock_PspB"/>
</dbReference>
<dbReference type="RefSeq" id="WP_085087734.1">
    <property type="nucleotide sequence ID" value="NZ_BSOV01000023.1"/>
</dbReference>
<evidence type="ECO:0000313" key="5">
    <source>
        <dbReference type="Proteomes" id="UP000509702"/>
    </source>
</evidence>
<sequence length="75" mass="8794">MGFLGFVLAVLFMVVVAPVWIVFHYITKWRSQRGLTAQDERLLAELWEISNRLEARVHSLERVLDAEAPNWRDKV</sequence>
<evidence type="ECO:0000256" key="1">
    <source>
        <dbReference type="SAM" id="Phobius"/>
    </source>
</evidence>
<keyword evidence="1" id="KW-1133">Transmembrane helix</keyword>
<feature type="transmembrane region" description="Helical" evidence="1">
    <location>
        <begin position="6"/>
        <end position="26"/>
    </location>
</feature>
<dbReference type="Pfam" id="PF06667">
    <property type="entry name" value="PspB"/>
    <property type="match status" value="1"/>
</dbReference>
<accession>A0A1X7GAH4</accession>
<gene>
    <name evidence="2" type="primary">pspB</name>
    <name evidence="2" type="ORF">HUE56_21825</name>
    <name evidence="3" type="ORF">SAMN02982917_3533</name>
</gene>